<feature type="compositionally biased region" description="Polar residues" evidence="1">
    <location>
        <begin position="288"/>
        <end position="306"/>
    </location>
</feature>
<dbReference type="Proteomes" id="UP000191144">
    <property type="component" value="Chromosome D"/>
</dbReference>
<dbReference type="GO" id="GO:0006808">
    <property type="term" value="P:regulation of nitrogen utilization"/>
    <property type="evidence" value="ECO:0007669"/>
    <property type="project" value="TreeGrafter"/>
</dbReference>
<protein>
    <submittedName>
        <fullName evidence="3">LAME_0D06348g1_1</fullName>
    </submittedName>
</protein>
<feature type="region of interest" description="Disordered" evidence="1">
    <location>
        <begin position="1"/>
        <end position="34"/>
    </location>
</feature>
<evidence type="ECO:0000259" key="2">
    <source>
        <dbReference type="Pfam" id="PF08550"/>
    </source>
</evidence>
<dbReference type="InterPro" id="IPR053043">
    <property type="entry name" value="Ras-cAMP_regulatory"/>
</dbReference>
<feature type="region of interest" description="Disordered" evidence="1">
    <location>
        <begin position="550"/>
        <end position="594"/>
    </location>
</feature>
<dbReference type="EMBL" id="LT598482">
    <property type="protein sequence ID" value="SCU86489.1"/>
    <property type="molecule type" value="Genomic_DNA"/>
</dbReference>
<name>A0A1G4J941_9SACH</name>
<feature type="domain" description="Nitrogen regulatory protein areA GATA-like" evidence="2">
    <location>
        <begin position="59"/>
        <end position="86"/>
    </location>
</feature>
<dbReference type="GO" id="GO:0000122">
    <property type="term" value="P:negative regulation of transcription by RNA polymerase II"/>
    <property type="evidence" value="ECO:0007669"/>
    <property type="project" value="TreeGrafter"/>
</dbReference>
<dbReference type="OrthoDB" id="5054775at2759"/>
<accession>A0A1G4J941</accession>
<evidence type="ECO:0000313" key="4">
    <source>
        <dbReference type="Proteomes" id="UP000191144"/>
    </source>
</evidence>
<feature type="region of interest" description="Disordered" evidence="1">
    <location>
        <begin position="321"/>
        <end position="381"/>
    </location>
</feature>
<feature type="compositionally biased region" description="Basic and acidic residues" evidence="1">
    <location>
        <begin position="18"/>
        <end position="34"/>
    </location>
</feature>
<organism evidence="3 4">
    <name type="scientific">Lachancea meyersii CBS 8951</name>
    <dbReference type="NCBI Taxonomy" id="1266667"/>
    <lineage>
        <taxon>Eukaryota</taxon>
        <taxon>Fungi</taxon>
        <taxon>Dikarya</taxon>
        <taxon>Ascomycota</taxon>
        <taxon>Saccharomycotina</taxon>
        <taxon>Saccharomycetes</taxon>
        <taxon>Saccharomycetales</taxon>
        <taxon>Saccharomycetaceae</taxon>
        <taxon>Lachancea</taxon>
    </lineage>
</organism>
<feature type="compositionally biased region" description="Basic residues" evidence="1">
    <location>
        <begin position="165"/>
        <end position="192"/>
    </location>
</feature>
<evidence type="ECO:0000256" key="1">
    <source>
        <dbReference type="SAM" id="MobiDB-lite"/>
    </source>
</evidence>
<sequence>MSSTDVNGTTAKSPKNSSKQEHKQHVPHLAEDPSRHTFLKVAPSLFTAAKLPLFDSLDLYTTLIRSSEALEQGERLRNLSWRIMNKALLKDHELNKSKKRDGVKNLYRVINPAQNGHLQEREHPKKSVEKLQPLQIMSAMKGVSGGSRTPVEPRVSHQCPVLNHQNHHPQHHQHHHHHHHHHQHHHHPHQNIHHQNQSPSGQVPARVTSDLQAKRGVHKPHELPLARPQYSQGNVRFTLGSDGGSRLASPEPVQQPPVGVSDSQASLVKKGDSVASLTGTLAGVPEVSDSQRLKNSSKRSLQQPPSAGSLFATRAVDKSAGQSAMDVADHKPKSLFGPPVSQPKSGTHASHDRAFYSSDEDESDWNSLSDDSELYDEEEDERYYQKQWDKLMFSRNDASRGTHSSRGTSSPGSDKQDPKRSLLSGLFLNEMAKKSAPPIMSSLSVQHPTLEKSSVTAVGDVTPSSSWKGLSAMSEAMIHDKAPIHSHAHAHTHQPKAAGYLSNRRGSFSSIISDSTRQRYKHESNAPPTAQTILPTALSTHMFLPNNVHQQRMAKSSLSSSSASSKPGPLKRRESMDIPSKNSTNSFLKTRMELSEEQYFARAHNGR</sequence>
<feature type="region of interest" description="Disordered" evidence="1">
    <location>
        <begin position="394"/>
        <end position="420"/>
    </location>
</feature>
<feature type="compositionally biased region" description="Polar residues" evidence="1">
    <location>
        <begin position="1"/>
        <end position="17"/>
    </location>
</feature>
<dbReference type="PANTHER" id="PTHR28014:SF1">
    <property type="entry name" value="NEGATIVE REGULATOR OF RAS-CAMP PATHWAY"/>
    <property type="match status" value="1"/>
</dbReference>
<dbReference type="AlphaFoldDB" id="A0A1G4J941"/>
<feature type="compositionally biased region" description="Low complexity" evidence="1">
    <location>
        <begin position="554"/>
        <end position="566"/>
    </location>
</feature>
<reference evidence="4" key="1">
    <citation type="submission" date="2016-03" db="EMBL/GenBank/DDBJ databases">
        <authorList>
            <person name="Devillers Hugo."/>
        </authorList>
    </citation>
    <scope>NUCLEOTIDE SEQUENCE [LARGE SCALE GENOMIC DNA]</scope>
</reference>
<evidence type="ECO:0000313" key="3">
    <source>
        <dbReference type="EMBL" id="SCU86489.1"/>
    </source>
</evidence>
<gene>
    <name evidence="3" type="ORF">LAME_0D06348G</name>
</gene>
<dbReference type="InterPro" id="IPR013860">
    <property type="entry name" value="AreA_GATA"/>
</dbReference>
<feature type="region of interest" description="Disordered" evidence="1">
    <location>
        <begin position="286"/>
        <end position="309"/>
    </location>
</feature>
<dbReference type="Pfam" id="PF08550">
    <property type="entry name" value="GATA_AreA"/>
    <property type="match status" value="1"/>
</dbReference>
<dbReference type="PANTHER" id="PTHR28014">
    <property type="entry name" value="NEGATIVE REGULATOR OF RAS-CAMP PATHWAY"/>
    <property type="match status" value="1"/>
</dbReference>
<dbReference type="GO" id="GO:0005737">
    <property type="term" value="C:cytoplasm"/>
    <property type="evidence" value="ECO:0007669"/>
    <property type="project" value="TreeGrafter"/>
</dbReference>
<feature type="region of interest" description="Disordered" evidence="1">
    <location>
        <begin position="161"/>
        <end position="267"/>
    </location>
</feature>
<feature type="compositionally biased region" description="Low complexity" evidence="1">
    <location>
        <begin position="399"/>
        <end position="413"/>
    </location>
</feature>
<proteinExistence type="predicted"/>
<feature type="compositionally biased region" description="Acidic residues" evidence="1">
    <location>
        <begin position="358"/>
        <end position="381"/>
    </location>
</feature>
<keyword evidence="4" id="KW-1185">Reference proteome</keyword>
<dbReference type="GO" id="GO:0031930">
    <property type="term" value="P:mitochondria-nucleus signaling pathway"/>
    <property type="evidence" value="ECO:0007669"/>
    <property type="project" value="TreeGrafter"/>
</dbReference>